<proteinExistence type="predicted"/>
<organism evidence="2 3">
    <name type="scientific">Rhizobium ruizarguesonis</name>
    <dbReference type="NCBI Taxonomy" id="2081791"/>
    <lineage>
        <taxon>Bacteria</taxon>
        <taxon>Pseudomonadati</taxon>
        <taxon>Pseudomonadota</taxon>
        <taxon>Alphaproteobacteria</taxon>
        <taxon>Hyphomicrobiales</taxon>
        <taxon>Rhizobiaceae</taxon>
        <taxon>Rhizobium/Agrobacterium group</taxon>
        <taxon>Rhizobium</taxon>
    </lineage>
</organism>
<name>A0AB38I0M4_9HYPH</name>
<dbReference type="AlphaFoldDB" id="A0AB38I0M4"/>
<protein>
    <submittedName>
        <fullName evidence="2">Uncharacterized protein</fullName>
    </submittedName>
</protein>
<evidence type="ECO:0000313" key="2">
    <source>
        <dbReference type="EMBL" id="TBC14163.1"/>
    </source>
</evidence>
<feature type="region of interest" description="Disordered" evidence="1">
    <location>
        <begin position="1"/>
        <end position="27"/>
    </location>
</feature>
<comment type="caution">
    <text evidence="2">The sequence shown here is derived from an EMBL/GenBank/DDBJ whole genome shotgun (WGS) entry which is preliminary data.</text>
</comment>
<dbReference type="EMBL" id="SIMR01000001">
    <property type="protein sequence ID" value="TBC14163.1"/>
    <property type="molecule type" value="Genomic_DNA"/>
</dbReference>
<evidence type="ECO:0000256" key="1">
    <source>
        <dbReference type="SAM" id="MobiDB-lite"/>
    </source>
</evidence>
<accession>A0AB38I0M4</accession>
<evidence type="ECO:0000313" key="3">
    <source>
        <dbReference type="Proteomes" id="UP000294215"/>
    </source>
</evidence>
<reference evidence="2 3" key="1">
    <citation type="submission" date="2019-02" db="EMBL/GenBank/DDBJ databases">
        <title>The genomic architecture of introgression among sibling species of bacteria.</title>
        <authorList>
            <person name="Cavassim M.I.A."/>
            <person name="Moeskjaer S."/>
            <person name="Moslemi C."/>
            <person name="Fields B."/>
            <person name="Bachmann A."/>
            <person name="Vilhjalmsson B."/>
            <person name="Schierup M.H."/>
            <person name="Young J.P.W."/>
            <person name="Andersen S.U."/>
        </authorList>
    </citation>
    <scope>NUCLEOTIDE SEQUENCE [LARGE SCALE GENOMIC DNA]</scope>
    <source>
        <strain evidence="2 3">SM92</strain>
    </source>
</reference>
<sequence>MLIRPCGHRSGSSHWSRPVLRTPEGRRGNRDVAANLFSPAGRRWRQPDEGATGTVLSLFLQ</sequence>
<gene>
    <name evidence="2" type="ORF">ELH40_04095</name>
</gene>
<dbReference type="Proteomes" id="UP000294215">
    <property type="component" value="Unassembled WGS sequence"/>
</dbReference>